<name>A0A4Y9R7H6_9MICO</name>
<dbReference type="RefSeq" id="WP_135118565.1">
    <property type="nucleotide sequence ID" value="NZ_SPQZ01000001.1"/>
</dbReference>
<proteinExistence type="predicted"/>
<dbReference type="InterPro" id="IPR027417">
    <property type="entry name" value="P-loop_NTPase"/>
</dbReference>
<dbReference type="Gene3D" id="3.40.50.300">
    <property type="entry name" value="P-loop containing nucleotide triphosphate hydrolases"/>
    <property type="match status" value="1"/>
</dbReference>
<evidence type="ECO:0000313" key="2">
    <source>
        <dbReference type="EMBL" id="TFV99663.1"/>
    </source>
</evidence>
<dbReference type="GO" id="GO:0006355">
    <property type="term" value="P:regulation of DNA-templated transcription"/>
    <property type="evidence" value="ECO:0007669"/>
    <property type="project" value="InterPro"/>
</dbReference>
<dbReference type="SUPFAM" id="SSF48452">
    <property type="entry name" value="TPR-like"/>
    <property type="match status" value="1"/>
</dbReference>
<dbReference type="SUPFAM" id="SSF46894">
    <property type="entry name" value="C-terminal effector domain of the bipartite response regulators"/>
    <property type="match status" value="1"/>
</dbReference>
<dbReference type="PRINTS" id="PR00364">
    <property type="entry name" value="DISEASERSIST"/>
</dbReference>
<dbReference type="Pfam" id="PF25872">
    <property type="entry name" value="HTH_77"/>
    <property type="match status" value="1"/>
</dbReference>
<feature type="domain" description="Bacterial transcriptional activator" evidence="1">
    <location>
        <begin position="107"/>
        <end position="251"/>
    </location>
</feature>
<dbReference type="Gene3D" id="1.10.10.10">
    <property type="entry name" value="Winged helix-like DNA-binding domain superfamily/Winged helix DNA-binding domain"/>
    <property type="match status" value="1"/>
</dbReference>
<gene>
    <name evidence="2" type="ORF">E4M00_00180</name>
</gene>
<evidence type="ECO:0000313" key="3">
    <source>
        <dbReference type="Proteomes" id="UP000298127"/>
    </source>
</evidence>
<dbReference type="AlphaFoldDB" id="A0A4Y9R7H6"/>
<dbReference type="PANTHER" id="PTHR47691">
    <property type="entry name" value="REGULATOR-RELATED"/>
    <property type="match status" value="1"/>
</dbReference>
<dbReference type="GO" id="GO:0016887">
    <property type="term" value="F:ATP hydrolysis activity"/>
    <property type="evidence" value="ECO:0007669"/>
    <property type="project" value="InterPro"/>
</dbReference>
<protein>
    <submittedName>
        <fullName evidence="2">AfsR/SARP family transcriptional regulator</fullName>
    </submittedName>
</protein>
<dbReference type="PANTHER" id="PTHR47691:SF3">
    <property type="entry name" value="HTH-TYPE TRANSCRIPTIONAL REGULATOR RV0890C-RELATED"/>
    <property type="match status" value="1"/>
</dbReference>
<dbReference type="GO" id="GO:0003677">
    <property type="term" value="F:DNA binding"/>
    <property type="evidence" value="ECO:0007669"/>
    <property type="project" value="InterPro"/>
</dbReference>
<dbReference type="InterPro" id="IPR036388">
    <property type="entry name" value="WH-like_DNA-bd_sf"/>
</dbReference>
<dbReference type="InterPro" id="IPR049945">
    <property type="entry name" value="AAA_22"/>
</dbReference>
<organism evidence="2 3">
    <name type="scientific">Orlajensenia leifsoniae</name>
    <dbReference type="NCBI Taxonomy" id="2561933"/>
    <lineage>
        <taxon>Bacteria</taxon>
        <taxon>Bacillati</taxon>
        <taxon>Actinomycetota</taxon>
        <taxon>Actinomycetes</taxon>
        <taxon>Micrococcales</taxon>
        <taxon>Microbacteriaceae</taxon>
        <taxon>Orlajensenia</taxon>
    </lineage>
</organism>
<reference evidence="2 3" key="1">
    <citation type="journal article" date="2018" name="J. Microbiol.">
        <title>Leifsonia flava sp. nov., a novel actinobacterium isolated from the rhizosphere of Aquilegia viridiflora.</title>
        <authorList>
            <person name="Cai Y."/>
            <person name="Tao W.Z."/>
            <person name="Ma Y.J."/>
            <person name="Cheng J."/>
            <person name="Zhang M.Y."/>
            <person name="Zhang Y.X."/>
        </authorList>
    </citation>
    <scope>NUCLEOTIDE SEQUENCE [LARGE SCALE GENOMIC DNA]</scope>
    <source>
        <strain evidence="2 3">SYP-B2174</strain>
    </source>
</reference>
<comment type="caution">
    <text evidence="2">The sequence shown here is derived from an EMBL/GenBank/DDBJ whole genome shotgun (WGS) entry which is preliminary data.</text>
</comment>
<accession>A0A4Y9R7H6</accession>
<dbReference type="InterPro" id="IPR016032">
    <property type="entry name" value="Sig_transdc_resp-reg_C-effctor"/>
</dbReference>
<dbReference type="CDD" id="cd15831">
    <property type="entry name" value="BTAD"/>
    <property type="match status" value="1"/>
</dbReference>
<dbReference type="InterPro" id="IPR058852">
    <property type="entry name" value="HTH_77"/>
</dbReference>
<dbReference type="Pfam" id="PF13401">
    <property type="entry name" value="AAA_22"/>
    <property type="match status" value="1"/>
</dbReference>
<evidence type="ECO:0000259" key="1">
    <source>
        <dbReference type="SMART" id="SM01043"/>
    </source>
</evidence>
<keyword evidence="3" id="KW-1185">Reference proteome</keyword>
<sequence length="1075" mass="115251">MLKALAEKPRVAVLGPVLIEGRDGGMTEPPGALAKALVAVLVGDPGRPAGSAVSVETITEELWGDEPPRNARAALQTLVSRLRAVAAEGLVVSTVRGYALAVHDEQTDAGQARLLGREATLVADDDPSSAIAHLDRALALWRGEPGLDLPDSPVREQLIGGAAAARSGLLEIRARCLVDGGDPELAIADLENLIEAHPFSENLRLTHLRALAGAGRRQEAIAAFASFRGLLRDEFGTSPSPELVALNASLLQDETAPTRSRESRVRIGLRAAPNELLGRSSDIEAVQSLLEHSRLVTVLGAGGLGKTRLAQELGARSASPGVVFVELASVRTDADVTLALASTLGIREVSPGQKLVDTTARPDLRERIVTQLGERPTLLIVDNCEQVIEGAALWVADLLASLPRLRVLATSRSPLLIGAEQVYALESLPATDAAGEPGPAVRLFTERARAARPSVALPVDAVARLCTRLDGLPLAIELAAARVRSMSVEQIEARLENRFALLTSGDRSAPERHRTLQAVIEWSWTLLRPEEQRALRRLSLFVDGFGLEAAQWVTGGDAVDLLDALVTQSLLAVTDDPSSGEPRFRMLETVREFGQVALIEADDEASARDAVFGWAEAFSMRAMSNAMGSRQVAMFHDVSIEQDNLVAVLREGIALRDARLVVSVFALLGYYWSVRGAHTEVFSFSKPVLDATTGYVPDAEHADAAAFAFIMLTGTNLVIGNRQGFRALSRLRGLVRSGMEIAPWLAATARFLQAFPDMHRASALLAEMAASDDVPSALIGSIISAQLAENDGDPEAARVAARRAYDLSLDSGDTWIGSMAAMSLAQLASQSAHAEEVLVWVDRARAGMEQLGVVQDLQQINWILGGSLLTLGRLDEARTLFDDMVTNDLTIDDGLEMVSVGEFGHAELARMESRQADAAERYLRAIASFATPASRASPWFYMTLSARVSSAVVDGDQDAGDIARWAARLRARILALHRARPDYIDKPVLAASLLGWSAWAMTRPDLADRGLELFALAEAMHARQDLPALQLAPHLAAARETFGVDRVNAAQDAAAALTLDERAERAYEVIARPVT</sequence>
<dbReference type="SMART" id="SM01043">
    <property type="entry name" value="BTAD"/>
    <property type="match status" value="1"/>
</dbReference>
<dbReference type="InterPro" id="IPR005158">
    <property type="entry name" value="BTAD"/>
</dbReference>
<dbReference type="InterPro" id="IPR011990">
    <property type="entry name" value="TPR-like_helical_dom_sf"/>
</dbReference>
<dbReference type="Gene3D" id="1.25.40.10">
    <property type="entry name" value="Tetratricopeptide repeat domain"/>
    <property type="match status" value="1"/>
</dbReference>
<dbReference type="Pfam" id="PF03704">
    <property type="entry name" value="BTAD"/>
    <property type="match status" value="1"/>
</dbReference>
<dbReference type="Proteomes" id="UP000298127">
    <property type="component" value="Unassembled WGS sequence"/>
</dbReference>
<dbReference type="EMBL" id="SPQZ01000001">
    <property type="protein sequence ID" value="TFV99663.1"/>
    <property type="molecule type" value="Genomic_DNA"/>
</dbReference>
<dbReference type="SUPFAM" id="SSF52540">
    <property type="entry name" value="P-loop containing nucleoside triphosphate hydrolases"/>
    <property type="match status" value="1"/>
</dbReference>